<name>A0A3M4NUY5_PSEVI</name>
<dbReference type="STRING" id="33069.AO065_14460"/>
<sequence length="177" mass="19083">MTMPPASWPVLATSVAPASKARCSTSVRFCLNCKRPTANWPRPFWPSDCRAPAACRGSSGQSIALALLPVLPVRESHAFTAPSVYRTHCQPDVYQQVQAFDTTTQGLVKTGYVTSQVTTAPFDNKLIVAARDDAAAFIASDGEIRCARLEAALHALRQADAKLRVSDLELAQAILVQ</sequence>
<gene>
    <name evidence="1" type="ORF">ALP98_00774</name>
</gene>
<dbReference type="NCBIfam" id="TIGR02448">
    <property type="entry name" value="conserverd hypothetical protein"/>
    <property type="match status" value="1"/>
</dbReference>
<protein>
    <recommendedName>
        <fullName evidence="3">Holliday junction resolvase</fullName>
    </recommendedName>
</protein>
<reference evidence="1 2" key="1">
    <citation type="submission" date="2018-08" db="EMBL/GenBank/DDBJ databases">
        <title>Recombination of ecologically and evolutionarily significant loci maintains genetic cohesion in the Pseudomonas syringae species complex.</title>
        <authorList>
            <person name="Dillon M."/>
            <person name="Thakur S."/>
            <person name="Almeida R.N.D."/>
            <person name="Weir B.S."/>
            <person name="Guttman D.S."/>
        </authorList>
    </citation>
    <scope>NUCLEOTIDE SEQUENCE [LARGE SCALE GENOMIC DNA]</scope>
    <source>
        <strain evidence="1 2">ICMP 11296</strain>
    </source>
</reference>
<dbReference type="Proteomes" id="UP000271866">
    <property type="component" value="Unassembled WGS sequence"/>
</dbReference>
<dbReference type="EMBL" id="RBRK01000168">
    <property type="protein sequence ID" value="RMQ69802.1"/>
    <property type="molecule type" value="Genomic_DNA"/>
</dbReference>
<evidence type="ECO:0008006" key="3">
    <source>
        <dbReference type="Google" id="ProtNLM"/>
    </source>
</evidence>
<accession>A0A3M4NUY5</accession>
<evidence type="ECO:0000313" key="1">
    <source>
        <dbReference type="EMBL" id="RMQ69802.1"/>
    </source>
</evidence>
<proteinExistence type="predicted"/>
<dbReference type="AlphaFoldDB" id="A0A3M4NUY5"/>
<comment type="caution">
    <text evidence="1">The sequence shown here is derived from an EMBL/GenBank/DDBJ whole genome shotgun (WGS) entry which is preliminary data.</text>
</comment>
<organism evidence="1 2">
    <name type="scientific">Pseudomonas viridiflava</name>
    <name type="common">Phytomonas viridiflava</name>
    <dbReference type="NCBI Taxonomy" id="33069"/>
    <lineage>
        <taxon>Bacteria</taxon>
        <taxon>Pseudomonadati</taxon>
        <taxon>Pseudomonadota</taxon>
        <taxon>Gammaproteobacteria</taxon>
        <taxon>Pseudomonadales</taxon>
        <taxon>Pseudomonadaceae</taxon>
        <taxon>Pseudomonas</taxon>
    </lineage>
</organism>
<dbReference type="InterPro" id="IPR012661">
    <property type="entry name" value="CHP02448"/>
</dbReference>
<dbReference type="Pfam" id="PF09498">
    <property type="entry name" value="DUF2388"/>
    <property type="match status" value="1"/>
</dbReference>
<evidence type="ECO:0000313" key="2">
    <source>
        <dbReference type="Proteomes" id="UP000271866"/>
    </source>
</evidence>